<gene>
    <name evidence="7" type="ORF">D0911_03030</name>
</gene>
<feature type="transmembrane region" description="Helical" evidence="6">
    <location>
        <begin position="54"/>
        <end position="75"/>
    </location>
</feature>
<keyword evidence="2" id="KW-1003">Cell membrane</keyword>
<keyword evidence="3 6" id="KW-0812">Transmembrane</keyword>
<keyword evidence="8" id="KW-1185">Reference proteome</keyword>
<reference evidence="7 8" key="1">
    <citation type="submission" date="2018-10" db="EMBL/GenBank/DDBJ databases">
        <title>Draft genome sequence of Zhongshania sp. DSW25-10.</title>
        <authorList>
            <person name="Oh J."/>
        </authorList>
    </citation>
    <scope>NUCLEOTIDE SEQUENCE [LARGE SCALE GENOMIC DNA]</scope>
    <source>
        <strain evidence="7 8">DSW25-10</strain>
    </source>
</reference>
<feature type="transmembrane region" description="Helical" evidence="6">
    <location>
        <begin position="363"/>
        <end position="381"/>
    </location>
</feature>
<sequence>MPKIIRSIVSRFGLSSVLVIAGRGLYFLFFFLLAKYTDKDTVAVFTVSLATCQLLSSISSFGLAQASQAVVPGLVEKNAFRDLSQFVNVLLVVMFLFVVFVVSVLAFVLLLYPGLGEFTVSVMFGVILLFPVFSLSVSREYLSRSFSKITLAFFPRDVAWMGILCIAVIFGVGGSALSFVSGVSLLAVEMVSVYILLKLIRREYDYHFFPSYDFKKWSIYSKAFLSSSLGGLAFERIDTLYVAWIFGPSATALYSIASRMAPVTSICQRFIVPVLITKFSENLSKNNIQEVRKDLALGCFASLGYAIPVVIVFWLCSESFLSFFGEDYSAGAEVFRLLVCAHLFIAIGSSFGALVLSSDYRAYYGRVIWGAIFIAIFALLLGGNSSITTVANIILLGIGLYNITFIILGCWCIRAGRTL</sequence>
<feature type="transmembrane region" description="Helical" evidence="6">
    <location>
        <begin position="240"/>
        <end position="257"/>
    </location>
</feature>
<proteinExistence type="predicted"/>
<name>A0ABX9W6F4_9GAMM</name>
<dbReference type="PANTHER" id="PTHR30250">
    <property type="entry name" value="PST FAMILY PREDICTED COLANIC ACID TRANSPORTER"/>
    <property type="match status" value="1"/>
</dbReference>
<dbReference type="RefSeq" id="WP_123181435.1">
    <property type="nucleotide sequence ID" value="NZ_RHGB01000002.1"/>
</dbReference>
<feature type="transmembrane region" description="Helical" evidence="6">
    <location>
        <begin position="295"/>
        <end position="315"/>
    </location>
</feature>
<evidence type="ECO:0000256" key="1">
    <source>
        <dbReference type="ARBA" id="ARBA00004651"/>
    </source>
</evidence>
<evidence type="ECO:0000313" key="8">
    <source>
        <dbReference type="Proteomes" id="UP000274695"/>
    </source>
</evidence>
<evidence type="ECO:0008006" key="9">
    <source>
        <dbReference type="Google" id="ProtNLM"/>
    </source>
</evidence>
<feature type="transmembrane region" description="Helical" evidence="6">
    <location>
        <begin position="149"/>
        <end position="170"/>
    </location>
</feature>
<dbReference type="InterPro" id="IPR002797">
    <property type="entry name" value="Polysacc_synth"/>
</dbReference>
<evidence type="ECO:0000256" key="6">
    <source>
        <dbReference type="SAM" id="Phobius"/>
    </source>
</evidence>
<dbReference type="Proteomes" id="UP000274695">
    <property type="component" value="Unassembled WGS sequence"/>
</dbReference>
<dbReference type="EMBL" id="RHGB01000002">
    <property type="protein sequence ID" value="RNL67214.1"/>
    <property type="molecule type" value="Genomic_DNA"/>
</dbReference>
<protein>
    <recommendedName>
        <fullName evidence="9">Membrane protein involved in the export of O-antigen and teichoic acid</fullName>
    </recommendedName>
</protein>
<dbReference type="InterPro" id="IPR050833">
    <property type="entry name" value="Poly_Biosynth_Transport"/>
</dbReference>
<organism evidence="7 8">
    <name type="scientific">Zhongshania marina</name>
    <dbReference type="NCBI Taxonomy" id="2304603"/>
    <lineage>
        <taxon>Bacteria</taxon>
        <taxon>Pseudomonadati</taxon>
        <taxon>Pseudomonadota</taxon>
        <taxon>Gammaproteobacteria</taxon>
        <taxon>Cellvibrionales</taxon>
        <taxon>Spongiibacteraceae</taxon>
        <taxon>Zhongshania</taxon>
    </lineage>
</organism>
<feature type="transmembrane region" description="Helical" evidence="6">
    <location>
        <begin position="335"/>
        <end position="356"/>
    </location>
</feature>
<feature type="transmembrane region" description="Helical" evidence="6">
    <location>
        <begin position="393"/>
        <end position="413"/>
    </location>
</feature>
<keyword evidence="5 6" id="KW-0472">Membrane</keyword>
<feature type="transmembrane region" description="Helical" evidence="6">
    <location>
        <begin position="87"/>
        <end position="112"/>
    </location>
</feature>
<dbReference type="PANTHER" id="PTHR30250:SF11">
    <property type="entry name" value="O-ANTIGEN TRANSPORTER-RELATED"/>
    <property type="match status" value="1"/>
</dbReference>
<dbReference type="Pfam" id="PF01943">
    <property type="entry name" value="Polysacc_synt"/>
    <property type="match status" value="1"/>
</dbReference>
<evidence type="ECO:0000256" key="3">
    <source>
        <dbReference type="ARBA" id="ARBA00022692"/>
    </source>
</evidence>
<accession>A0ABX9W6F4</accession>
<comment type="caution">
    <text evidence="7">The sequence shown here is derived from an EMBL/GenBank/DDBJ whole genome shotgun (WGS) entry which is preliminary data.</text>
</comment>
<keyword evidence="4 6" id="KW-1133">Transmembrane helix</keyword>
<evidence type="ECO:0000256" key="5">
    <source>
        <dbReference type="ARBA" id="ARBA00023136"/>
    </source>
</evidence>
<evidence type="ECO:0000256" key="4">
    <source>
        <dbReference type="ARBA" id="ARBA00022989"/>
    </source>
</evidence>
<feature type="transmembrane region" description="Helical" evidence="6">
    <location>
        <begin position="12"/>
        <end position="34"/>
    </location>
</feature>
<feature type="transmembrane region" description="Helical" evidence="6">
    <location>
        <begin position="118"/>
        <end position="137"/>
    </location>
</feature>
<evidence type="ECO:0000256" key="2">
    <source>
        <dbReference type="ARBA" id="ARBA00022475"/>
    </source>
</evidence>
<evidence type="ECO:0000313" key="7">
    <source>
        <dbReference type="EMBL" id="RNL67214.1"/>
    </source>
</evidence>
<comment type="subcellular location">
    <subcellularLocation>
        <location evidence="1">Cell membrane</location>
        <topology evidence="1">Multi-pass membrane protein</topology>
    </subcellularLocation>
</comment>